<dbReference type="EMBL" id="FJUY01000003">
    <property type="protein sequence ID" value="CZT16626.1"/>
    <property type="molecule type" value="Genomic_DNA"/>
</dbReference>
<proteinExistence type="predicted"/>
<protein>
    <submittedName>
        <fullName evidence="3">Uncharacterized protein</fullName>
    </submittedName>
</protein>
<keyword evidence="4" id="KW-1185">Reference proteome</keyword>
<gene>
    <name evidence="3" type="ORF">RCC_02460</name>
</gene>
<dbReference type="GeneID" id="35597676"/>
<sequence length="238" mass="25529">MKLLPLLSLATAAAATKTKTTTPTTSSTPTPPPKSWSNFEITSLKTHQPNGDPSLPSDCANFSDQQGCYIISFDLLRPTDNPLLPDPQTAFCVATWADNNPANCHLTYEGCDVPFAVNSPTCWTRCWQDRRQEFDRLSGFLFRLGKGFQVGEFVVEVQGVSYDQFASATFLYSASYTISNSSAEELVCEIDGSGGAGSYSGIPGLHAGGDCAMPEGSKGISLAVESTTDQYLGGYCTR</sequence>
<evidence type="ECO:0000256" key="1">
    <source>
        <dbReference type="SAM" id="MobiDB-lite"/>
    </source>
</evidence>
<evidence type="ECO:0000256" key="2">
    <source>
        <dbReference type="SAM" id="SignalP"/>
    </source>
</evidence>
<accession>A0A2D3UZF8</accession>
<name>A0A2D3UZF8_9PEZI</name>
<feature type="region of interest" description="Disordered" evidence="1">
    <location>
        <begin position="15"/>
        <end position="38"/>
    </location>
</feature>
<reference evidence="3 4" key="1">
    <citation type="submission" date="2016-03" db="EMBL/GenBank/DDBJ databases">
        <authorList>
            <person name="Ploux O."/>
        </authorList>
    </citation>
    <scope>NUCLEOTIDE SEQUENCE [LARGE SCALE GENOMIC DNA]</scope>
    <source>
        <strain evidence="3 4">URUG2</strain>
    </source>
</reference>
<evidence type="ECO:0000313" key="3">
    <source>
        <dbReference type="EMBL" id="CZT16626.1"/>
    </source>
</evidence>
<feature type="signal peptide" evidence="2">
    <location>
        <begin position="1"/>
        <end position="15"/>
    </location>
</feature>
<dbReference type="AlphaFoldDB" id="A0A2D3UZF8"/>
<keyword evidence="2" id="KW-0732">Signal</keyword>
<organism evidence="3 4">
    <name type="scientific">Ramularia collo-cygni</name>
    <dbReference type="NCBI Taxonomy" id="112498"/>
    <lineage>
        <taxon>Eukaryota</taxon>
        <taxon>Fungi</taxon>
        <taxon>Dikarya</taxon>
        <taxon>Ascomycota</taxon>
        <taxon>Pezizomycotina</taxon>
        <taxon>Dothideomycetes</taxon>
        <taxon>Dothideomycetidae</taxon>
        <taxon>Mycosphaerellales</taxon>
        <taxon>Mycosphaerellaceae</taxon>
        <taxon>Ramularia</taxon>
    </lineage>
</organism>
<dbReference type="Proteomes" id="UP000225277">
    <property type="component" value="Unassembled WGS sequence"/>
</dbReference>
<evidence type="ECO:0000313" key="4">
    <source>
        <dbReference type="Proteomes" id="UP000225277"/>
    </source>
</evidence>
<feature type="chain" id="PRO_5013965041" evidence="2">
    <location>
        <begin position="16"/>
        <end position="238"/>
    </location>
</feature>
<feature type="compositionally biased region" description="Low complexity" evidence="1">
    <location>
        <begin position="15"/>
        <end position="28"/>
    </location>
</feature>
<dbReference type="RefSeq" id="XP_023623519.1">
    <property type="nucleotide sequence ID" value="XM_023767751.1"/>
</dbReference>